<evidence type="ECO:0000256" key="2">
    <source>
        <dbReference type="SAM" id="Phobius"/>
    </source>
</evidence>
<comment type="caution">
    <text evidence="3">The sequence shown here is derived from an EMBL/GenBank/DDBJ whole genome shotgun (WGS) entry which is preliminary data.</text>
</comment>
<feature type="compositionally biased region" description="Low complexity" evidence="1">
    <location>
        <begin position="68"/>
        <end position="138"/>
    </location>
</feature>
<dbReference type="AlphaFoldDB" id="A0A2A6RN55"/>
<feature type="transmembrane region" description="Helical" evidence="2">
    <location>
        <begin position="6"/>
        <end position="27"/>
    </location>
</feature>
<keyword evidence="2" id="KW-0472">Membrane</keyword>
<evidence type="ECO:0000256" key="1">
    <source>
        <dbReference type="SAM" id="MobiDB-lite"/>
    </source>
</evidence>
<keyword evidence="2" id="KW-1133">Transmembrane helix</keyword>
<dbReference type="Proteomes" id="UP000220527">
    <property type="component" value="Unassembled WGS sequence"/>
</dbReference>
<evidence type="ECO:0000313" key="4">
    <source>
        <dbReference type="Proteomes" id="UP000220527"/>
    </source>
</evidence>
<dbReference type="OrthoDB" id="159483at2"/>
<reference evidence="4" key="1">
    <citation type="submission" date="2017-08" db="EMBL/GenBank/DDBJ databases">
        <authorList>
            <person name="Grouzdev D.S."/>
            <person name="Gaisin V.A."/>
            <person name="Rysina M.S."/>
            <person name="Gorlenko V.M."/>
        </authorList>
    </citation>
    <scope>NUCLEOTIDE SEQUENCE [LARGE SCALE GENOMIC DNA]</scope>
    <source>
        <strain evidence="4">Kir15-3F</strain>
    </source>
</reference>
<feature type="region of interest" description="Disordered" evidence="1">
    <location>
        <begin position="56"/>
        <end position="140"/>
    </location>
</feature>
<sequence>MAQRSLFWPFSIVIIMVGMILMVLNGAPTQSMTAQSMTCPYPGISDVDCFATQTAQAQPNNPYPSPSPTASNTPTNTPVSAAAVPPQQAVATATATGTPTATATNGANTATPTPTSSPTLTATNGADTNNGADAADAPTPTPTSIDDLAPLICQPGATVNISGITEPNTALLAFFDQRPVGGSFSRSDGSYTIALRIGPERPGIYPIEVRERHGLELVQRLTCEVPGLAATTPTATVVVRGP</sequence>
<organism evidence="3 4">
    <name type="scientific">Candidatus Viridilinea mediisalina</name>
    <dbReference type="NCBI Taxonomy" id="2024553"/>
    <lineage>
        <taxon>Bacteria</taxon>
        <taxon>Bacillati</taxon>
        <taxon>Chloroflexota</taxon>
        <taxon>Chloroflexia</taxon>
        <taxon>Chloroflexales</taxon>
        <taxon>Chloroflexineae</taxon>
        <taxon>Oscillochloridaceae</taxon>
        <taxon>Candidatus Viridilinea</taxon>
    </lineage>
</organism>
<protein>
    <submittedName>
        <fullName evidence="3">Uncharacterized protein</fullName>
    </submittedName>
</protein>
<dbReference type="EMBL" id="NQWI01000011">
    <property type="protein sequence ID" value="PDW04356.1"/>
    <property type="molecule type" value="Genomic_DNA"/>
</dbReference>
<evidence type="ECO:0000313" key="3">
    <source>
        <dbReference type="EMBL" id="PDW04356.1"/>
    </source>
</evidence>
<keyword evidence="4" id="KW-1185">Reference proteome</keyword>
<proteinExistence type="predicted"/>
<accession>A0A2A6RN55</accession>
<dbReference type="RefSeq" id="WP_097642834.1">
    <property type="nucleotide sequence ID" value="NZ_NQWI01000011.1"/>
</dbReference>
<keyword evidence="2" id="KW-0812">Transmembrane</keyword>
<name>A0A2A6RN55_9CHLR</name>
<gene>
    <name evidence="3" type="ORF">CJ255_04175</name>
</gene>